<evidence type="ECO:0000259" key="17">
    <source>
        <dbReference type="PROSITE" id="PS50158"/>
    </source>
</evidence>
<dbReference type="GO" id="GO:0008270">
    <property type="term" value="F:zinc ion binding"/>
    <property type="evidence" value="ECO:0007669"/>
    <property type="project" value="UniProtKB-KW"/>
</dbReference>
<dbReference type="InterPro" id="IPR001878">
    <property type="entry name" value="Znf_CCHC"/>
</dbReference>
<evidence type="ECO:0000256" key="1">
    <source>
        <dbReference type="ARBA" id="ARBA00002180"/>
    </source>
</evidence>
<feature type="compositionally biased region" description="Basic and acidic residues" evidence="16">
    <location>
        <begin position="863"/>
        <end position="890"/>
    </location>
</feature>
<dbReference type="Pfam" id="PF00098">
    <property type="entry name" value="zf-CCHC"/>
    <property type="match status" value="2"/>
</dbReference>
<evidence type="ECO:0000256" key="3">
    <source>
        <dbReference type="ARBA" id="ARBA00022722"/>
    </source>
</evidence>
<evidence type="ECO:0000256" key="15">
    <source>
        <dbReference type="PROSITE-ProRule" id="PRU00047"/>
    </source>
</evidence>
<evidence type="ECO:0000256" key="16">
    <source>
        <dbReference type="SAM" id="MobiDB-lite"/>
    </source>
</evidence>
<dbReference type="PROSITE" id="PS50994">
    <property type="entry name" value="INTEGRASE"/>
    <property type="match status" value="1"/>
</dbReference>
<keyword evidence="3" id="KW-0540">Nuclease</keyword>
<evidence type="ECO:0000256" key="2">
    <source>
        <dbReference type="ARBA" id="ARBA00022670"/>
    </source>
</evidence>
<keyword evidence="2" id="KW-0645">Protease</keyword>
<dbReference type="Pfam" id="PF22936">
    <property type="entry name" value="Pol_BBD"/>
    <property type="match status" value="1"/>
</dbReference>
<evidence type="ECO:0000256" key="13">
    <source>
        <dbReference type="ARBA" id="ARBA00023172"/>
    </source>
</evidence>
<feature type="region of interest" description="Disordered" evidence="16">
    <location>
        <begin position="834"/>
        <end position="890"/>
    </location>
</feature>
<feature type="region of interest" description="Disordered" evidence="16">
    <location>
        <begin position="1239"/>
        <end position="1267"/>
    </location>
</feature>
<keyword evidence="6" id="KW-0255">Endonuclease</keyword>
<keyword evidence="20" id="KW-1185">Reference proteome</keyword>
<comment type="caution">
    <text evidence="19">The sequence shown here is derived from an EMBL/GenBank/DDBJ whole genome shotgun (WGS) entry which is preliminary data.</text>
</comment>
<protein>
    <submittedName>
        <fullName evidence="19">Reverse transcriptase RNA-dependent DNA polymerase</fullName>
    </submittedName>
</protein>
<dbReference type="GO" id="GO:0003964">
    <property type="term" value="F:RNA-directed DNA polymerase activity"/>
    <property type="evidence" value="ECO:0007669"/>
    <property type="project" value="UniProtKB-KW"/>
</dbReference>
<evidence type="ECO:0000259" key="18">
    <source>
        <dbReference type="PROSITE" id="PS50994"/>
    </source>
</evidence>
<feature type="compositionally biased region" description="Polar residues" evidence="16">
    <location>
        <begin position="834"/>
        <end position="846"/>
    </location>
</feature>
<evidence type="ECO:0000256" key="11">
    <source>
        <dbReference type="ARBA" id="ARBA00022918"/>
    </source>
</evidence>
<dbReference type="GO" id="GO:0006310">
    <property type="term" value="P:DNA recombination"/>
    <property type="evidence" value="ECO:0007669"/>
    <property type="project" value="UniProtKB-KW"/>
</dbReference>
<proteinExistence type="predicted"/>
<keyword evidence="15" id="KW-0862">Zinc</keyword>
<dbReference type="GO" id="GO:0008233">
    <property type="term" value="F:peptidase activity"/>
    <property type="evidence" value="ECO:0007669"/>
    <property type="project" value="UniProtKB-KW"/>
</dbReference>
<organism evidence="19 20">
    <name type="scientific">Nitzschia inconspicua</name>
    <dbReference type="NCBI Taxonomy" id="303405"/>
    <lineage>
        <taxon>Eukaryota</taxon>
        <taxon>Sar</taxon>
        <taxon>Stramenopiles</taxon>
        <taxon>Ochrophyta</taxon>
        <taxon>Bacillariophyta</taxon>
        <taxon>Bacillariophyceae</taxon>
        <taxon>Bacillariophycidae</taxon>
        <taxon>Bacillariales</taxon>
        <taxon>Bacillariaceae</taxon>
        <taxon>Nitzschia</taxon>
    </lineage>
</organism>
<gene>
    <name evidence="19" type="ORF">IV203_029462</name>
</gene>
<sequence length="1548" mass="175823">MTSITGATEEVSSFKTYLFDGSDSSKFREWKIKSRAYAQRKKFWKGFTTEIYDTEVKDSNGNVVKAKSSDDDITAKQTAMHYLIESLSGSAFTMVTTETEDDPKLAWDLLVRHYEETGEEDYETVMRDLQSLTMGKTEKPSEFRDRLKLINERLKRIDKSYVLNEMQFKMQYLSKLTDDYDTLRQHFQTTYGGKINVDTMAKDLDNRYKVLYGENKKDGTSTVMNTEVNQTKDKSSSKPKKQYKKNCKYCGKLGHMQKDCRGLKKDKQESEKTGEKVLTNAICYNCKGHGHLSSNCPKKNKSSENESMFTAVFCTETSEESVSNVAVAADEEGYESYLIDSGASLNTAVNNDKMTNRQPSTLQVKVGNGNIMEATETGNVGLQQKGTNATLALQLTVVPDMAKNIISVPRMQQAGWTVVLTPSTAYAEKEGKRINFTKKGDGMWYFIGKRFQIPSQQAVFEVSTDEWTDTTPESEERRMPYGKAMPTTMDYNDAHVRWGHKGRTLLDKTGKFYGIKLTGELKPCEGCGLALAKQKAVSKVSLSAAKTPGFRLFLDATGPFEETVGGSKYAFSIVDDFTRKGWIKTAARKSQMTEFAKDVLKELKSLEYSTKFVRCDNAGENATPLKKVCSDFGAQMELTAPYTPQMNGVVERRLPILVTRANAAMMTAGLNDEAKARLWGEAMNYQNDTENMTLSSVRNTPGDAALYKDTAKLIKYSQPFGRIGIVTIRRQFGSKWKAKGIKCIFVGYAKDHPADTYRMYNPATKSIIQSRDVKFLEFTTPNPKEGMSVFDIDPEIKALPIGLDDTPPPAVLQEKQPHLIPNDIDEFDDVLRSNASSGRNVAPTTFNNEENESEEEVVQGNNNEDKNGTEELRREEQGGEEVGSREEQIKITNAERKAAKLERELRRLDTSYNPLSRTSNELIQVQAPNDGTKEVNLHFIYVTADTLIGEPQTTKEAFNGPEAKEWKESYKREFQNFVQRNVWKKVKKEVPKRLQRKIMKSKVVFKKKMEHDNTIRYKTRFVSKGFLMETGIDYQESFSPVGNESSTRVVIGIYLFNADNEDEEMRFYIEVIDIDAAFLEGENEIRLFMEFPDGMEDVGLINADERKTHCVELLKSMYGNVDAALIFFKTYKKHLTENMNMEQSVVDPCVFYKRDEKGRTILVAITHVDDTLLTGTRKAIDEFKAGIKRRFGFTGQDGFVKHLGVWYKPKRDENGELYMEADMHDTVEKIIKTYQNLKGSTPKNYNTPGTPGLSMDRNEKGNPSINEKNYRKIVGQVMYLTHKLMMEGSNAARELARNFGNPNEVHWKELERFIGFLNAHKDEIKITYRKPKDMRIVSNVDSNYAQNSDRKSVSGAIHTLGGMIVGTLCKTQTSVVGSSTEAELVAAALAACEMKFLQMLLDEIYFVTKPGILIEDNTGCIFLIKNPQVGNRTKHIEVRYFFVRKEQETKQMTVVFCRSEENEADLLTKNVVEKLYTKFANRLREGRLRAWTHWNAIIKQADDPIGFQREDVVNYAGVEDRLNESDESVIQSELRGISEGNVFYIYDE</sequence>
<dbReference type="PANTHER" id="PTHR42648:SF11">
    <property type="entry name" value="TRANSPOSON TY4-P GAG-POL POLYPROTEIN"/>
    <property type="match status" value="1"/>
</dbReference>
<evidence type="ECO:0000313" key="19">
    <source>
        <dbReference type="EMBL" id="KAG7366792.1"/>
    </source>
</evidence>
<keyword evidence="12" id="KW-0808">Transferase</keyword>
<feature type="compositionally biased region" description="Polar residues" evidence="16">
    <location>
        <begin position="1239"/>
        <end position="1249"/>
    </location>
</feature>
<dbReference type="GO" id="GO:0003676">
    <property type="term" value="F:nucleic acid binding"/>
    <property type="evidence" value="ECO:0007669"/>
    <property type="project" value="InterPro"/>
</dbReference>
<dbReference type="PROSITE" id="PS50158">
    <property type="entry name" value="ZF_CCHC"/>
    <property type="match status" value="2"/>
</dbReference>
<evidence type="ECO:0000313" key="20">
    <source>
        <dbReference type="Proteomes" id="UP000693970"/>
    </source>
</evidence>
<keyword evidence="11 19" id="KW-0695">RNA-directed DNA polymerase</keyword>
<evidence type="ECO:0000256" key="14">
    <source>
        <dbReference type="ARBA" id="ARBA00023268"/>
    </source>
</evidence>
<dbReference type="Pfam" id="PF07727">
    <property type="entry name" value="RVT_2"/>
    <property type="match status" value="1"/>
</dbReference>
<feature type="domain" description="Integrase catalytic" evidence="18">
    <location>
        <begin position="544"/>
        <end position="709"/>
    </location>
</feature>
<keyword evidence="12" id="KW-0548">Nucleotidyltransferase</keyword>
<accession>A0A9K3Q0G5</accession>
<reference evidence="19" key="1">
    <citation type="journal article" date="2021" name="Sci. Rep.">
        <title>Diploid genomic architecture of Nitzschia inconspicua, an elite biomass production diatom.</title>
        <authorList>
            <person name="Oliver A."/>
            <person name="Podell S."/>
            <person name="Pinowska A."/>
            <person name="Traller J.C."/>
            <person name="Smith S.R."/>
            <person name="McClure R."/>
            <person name="Beliaev A."/>
            <person name="Bohutskyi P."/>
            <person name="Hill E.A."/>
            <person name="Rabines A."/>
            <person name="Zheng H."/>
            <person name="Allen L.Z."/>
            <person name="Kuo A."/>
            <person name="Grigoriev I.V."/>
            <person name="Allen A.E."/>
            <person name="Hazlebeck D."/>
            <person name="Allen E.E."/>
        </authorList>
    </citation>
    <scope>NUCLEOTIDE SEQUENCE</scope>
    <source>
        <strain evidence="19">Hildebrandi</strain>
    </source>
</reference>
<keyword evidence="12" id="KW-0239">DNA-directed DNA polymerase</keyword>
<dbReference type="Proteomes" id="UP000693970">
    <property type="component" value="Unassembled WGS sequence"/>
</dbReference>
<evidence type="ECO:0000256" key="5">
    <source>
        <dbReference type="ARBA" id="ARBA00022741"/>
    </source>
</evidence>
<dbReference type="EMBL" id="JAGRRH010000007">
    <property type="protein sequence ID" value="KAG7366792.1"/>
    <property type="molecule type" value="Genomic_DNA"/>
</dbReference>
<keyword evidence="8" id="KW-0067">ATP-binding</keyword>
<dbReference type="InterPro" id="IPR057670">
    <property type="entry name" value="SH3_retrovirus"/>
</dbReference>
<evidence type="ECO:0000256" key="7">
    <source>
        <dbReference type="ARBA" id="ARBA00022801"/>
    </source>
</evidence>
<dbReference type="Pfam" id="PF14223">
    <property type="entry name" value="Retrotran_gag_2"/>
    <property type="match status" value="1"/>
</dbReference>
<evidence type="ECO:0000256" key="6">
    <source>
        <dbReference type="ARBA" id="ARBA00022759"/>
    </source>
</evidence>
<keyword evidence="9" id="KW-0460">Magnesium</keyword>
<dbReference type="GO" id="GO:0015074">
    <property type="term" value="P:DNA integration"/>
    <property type="evidence" value="ECO:0007669"/>
    <property type="project" value="UniProtKB-KW"/>
</dbReference>
<dbReference type="Pfam" id="PF25597">
    <property type="entry name" value="SH3_retrovirus"/>
    <property type="match status" value="1"/>
</dbReference>
<dbReference type="CDD" id="cd09272">
    <property type="entry name" value="RNase_HI_RT_Ty1"/>
    <property type="match status" value="1"/>
</dbReference>
<dbReference type="GO" id="GO:0006508">
    <property type="term" value="P:proteolysis"/>
    <property type="evidence" value="ECO:0007669"/>
    <property type="project" value="UniProtKB-KW"/>
</dbReference>
<dbReference type="PANTHER" id="PTHR42648">
    <property type="entry name" value="TRANSPOSASE, PUTATIVE-RELATED"/>
    <property type="match status" value="1"/>
</dbReference>
<dbReference type="SMART" id="SM00343">
    <property type="entry name" value="ZnF_C2HC"/>
    <property type="match status" value="2"/>
</dbReference>
<evidence type="ECO:0000256" key="10">
    <source>
        <dbReference type="ARBA" id="ARBA00022908"/>
    </source>
</evidence>
<keyword evidence="10" id="KW-0229">DNA integration</keyword>
<evidence type="ECO:0000256" key="9">
    <source>
        <dbReference type="ARBA" id="ARBA00022842"/>
    </source>
</evidence>
<dbReference type="OrthoDB" id="422839at2759"/>
<name>A0A9K3Q0G5_9STRA</name>
<comment type="function">
    <text evidence="1">The aspartyl protease (PR) mediates the proteolytic cleavages of the Gag and Gag-Pol polyproteins after assembly of the VLP.</text>
</comment>
<reference evidence="19" key="2">
    <citation type="submission" date="2021-04" db="EMBL/GenBank/DDBJ databases">
        <authorList>
            <person name="Podell S."/>
        </authorList>
    </citation>
    <scope>NUCLEOTIDE SEQUENCE</scope>
    <source>
        <strain evidence="19">Hildebrandi</strain>
    </source>
</reference>
<evidence type="ECO:0000256" key="8">
    <source>
        <dbReference type="ARBA" id="ARBA00022840"/>
    </source>
</evidence>
<keyword evidence="14" id="KW-0511">Multifunctional enzyme</keyword>
<dbReference type="InterPro" id="IPR039537">
    <property type="entry name" value="Retrotran_Ty1/copia-like"/>
</dbReference>
<dbReference type="InterPro" id="IPR001584">
    <property type="entry name" value="Integrase_cat-core"/>
</dbReference>
<feature type="domain" description="CCHC-type" evidence="17">
    <location>
        <begin position="247"/>
        <end position="261"/>
    </location>
</feature>
<keyword evidence="5" id="KW-0547">Nucleotide-binding</keyword>
<dbReference type="GO" id="GO:0003887">
    <property type="term" value="F:DNA-directed DNA polymerase activity"/>
    <property type="evidence" value="ECO:0007669"/>
    <property type="project" value="UniProtKB-KW"/>
</dbReference>
<dbReference type="InterPro" id="IPR013103">
    <property type="entry name" value="RVT_2"/>
</dbReference>
<evidence type="ECO:0000256" key="4">
    <source>
        <dbReference type="ARBA" id="ARBA00022723"/>
    </source>
</evidence>
<feature type="domain" description="CCHC-type" evidence="17">
    <location>
        <begin position="283"/>
        <end position="298"/>
    </location>
</feature>
<keyword evidence="7" id="KW-0378">Hydrolase</keyword>
<evidence type="ECO:0000256" key="12">
    <source>
        <dbReference type="ARBA" id="ARBA00022932"/>
    </source>
</evidence>
<keyword evidence="4" id="KW-0479">Metal-binding</keyword>
<dbReference type="GO" id="GO:0004519">
    <property type="term" value="F:endonuclease activity"/>
    <property type="evidence" value="ECO:0007669"/>
    <property type="project" value="UniProtKB-KW"/>
</dbReference>
<dbReference type="GO" id="GO:0005524">
    <property type="term" value="F:ATP binding"/>
    <property type="evidence" value="ECO:0007669"/>
    <property type="project" value="UniProtKB-KW"/>
</dbReference>
<keyword evidence="13" id="KW-0233">DNA recombination</keyword>
<keyword evidence="15" id="KW-0863">Zinc-finger</keyword>
<dbReference type="InterPro" id="IPR054722">
    <property type="entry name" value="PolX-like_BBD"/>
</dbReference>